<protein>
    <recommendedName>
        <fullName evidence="4">RxLR effector protein</fullName>
    </recommendedName>
</protein>
<dbReference type="EMBL" id="JBIMZQ010000062">
    <property type="protein sequence ID" value="KAL3657682.1"/>
    <property type="molecule type" value="Genomic_DNA"/>
</dbReference>
<dbReference type="Proteomes" id="UP001632037">
    <property type="component" value="Unassembled WGS sequence"/>
</dbReference>
<keyword evidence="1" id="KW-1133">Transmembrane helix</keyword>
<name>A0ABD3EVG7_9STRA</name>
<dbReference type="AlphaFoldDB" id="A0ABD3EVG7"/>
<gene>
    <name evidence="2" type="ORF">V7S43_017484</name>
</gene>
<keyword evidence="1" id="KW-0812">Transmembrane</keyword>
<keyword evidence="1" id="KW-0472">Membrane</keyword>
<evidence type="ECO:0008006" key="4">
    <source>
        <dbReference type="Google" id="ProtNLM"/>
    </source>
</evidence>
<evidence type="ECO:0000256" key="1">
    <source>
        <dbReference type="SAM" id="Phobius"/>
    </source>
</evidence>
<reference evidence="2 3" key="1">
    <citation type="submission" date="2024-09" db="EMBL/GenBank/DDBJ databases">
        <title>Genome sequencing and assembly of Phytophthora oleae, isolate VK10A, causative agent of rot of olive drupes.</title>
        <authorList>
            <person name="Conti Taguali S."/>
            <person name="Riolo M."/>
            <person name="La Spada F."/>
            <person name="Cacciola S.O."/>
            <person name="Dionisio G."/>
        </authorList>
    </citation>
    <scope>NUCLEOTIDE SEQUENCE [LARGE SCALE GENOMIC DNA]</scope>
    <source>
        <strain evidence="2 3">VK10A</strain>
    </source>
</reference>
<accession>A0ABD3EVG7</accession>
<organism evidence="2 3">
    <name type="scientific">Phytophthora oleae</name>
    <dbReference type="NCBI Taxonomy" id="2107226"/>
    <lineage>
        <taxon>Eukaryota</taxon>
        <taxon>Sar</taxon>
        <taxon>Stramenopiles</taxon>
        <taxon>Oomycota</taxon>
        <taxon>Peronosporomycetes</taxon>
        <taxon>Peronosporales</taxon>
        <taxon>Peronosporaceae</taxon>
        <taxon>Phytophthora</taxon>
    </lineage>
</organism>
<keyword evidence="3" id="KW-1185">Reference proteome</keyword>
<comment type="caution">
    <text evidence="2">The sequence shown here is derived from an EMBL/GenBank/DDBJ whole genome shotgun (WGS) entry which is preliminary data.</text>
</comment>
<sequence length="129" mass="13680">MVVAIANGMTVTGANETVTIKNITPASDASLLVPDCKIRRLRRNEKLSDEERAVAIAGPAWYATHVMSRPSTSTQASHQILNAVENNKPLPKWAKAFIILAGLGVVAGTTAFYVKVMQALSSTSKSGAN</sequence>
<evidence type="ECO:0000313" key="3">
    <source>
        <dbReference type="Proteomes" id="UP001632037"/>
    </source>
</evidence>
<evidence type="ECO:0000313" key="2">
    <source>
        <dbReference type="EMBL" id="KAL3657682.1"/>
    </source>
</evidence>
<feature type="transmembrane region" description="Helical" evidence="1">
    <location>
        <begin position="96"/>
        <end position="114"/>
    </location>
</feature>
<proteinExistence type="predicted"/>